<gene>
    <name evidence="1" type="ordered locus">CLD_3724</name>
</gene>
<dbReference type="AlphaFoldDB" id="B1IGN3"/>
<dbReference type="HOGENOM" id="CLU_2971231_0_0_9"/>
<reference evidence="1 2" key="1">
    <citation type="journal article" date="2007" name="PLoS ONE">
        <title>Analysis of the neurotoxin complex genes in Clostridium botulinum A1-A4 and B1 strains: BoNT/A3, /Ba4 and /B1 clusters are located within plasmids.</title>
        <authorList>
            <person name="Smith T.J."/>
            <person name="Hill K.K."/>
            <person name="Foley B.T."/>
            <person name="Detter J.C."/>
            <person name="Munk A.C."/>
            <person name="Bruce D.C."/>
            <person name="Doggett N.A."/>
            <person name="Smith L.A."/>
            <person name="Marks J.D."/>
            <person name="Xie G."/>
            <person name="Brettin T.S."/>
        </authorList>
    </citation>
    <scope>NUCLEOTIDE SEQUENCE [LARGE SCALE GENOMIC DNA]</scope>
    <source>
        <strain evidence="2">Okra / Type B1</strain>
    </source>
</reference>
<evidence type="ECO:0000313" key="1">
    <source>
        <dbReference type="EMBL" id="ACA46796.1"/>
    </source>
</evidence>
<accession>B1IGN3</accession>
<sequence length="58" mass="6790">MEDWYVIYQLIPNREGKVKVIESYLLLNGINNSFLLERALKGNLPIEVREKIKKILSS</sequence>
<dbReference type="KEGG" id="cbb:CLD_3724"/>
<dbReference type="EMBL" id="CP000939">
    <property type="protein sequence ID" value="ACA46796.1"/>
    <property type="molecule type" value="Genomic_DNA"/>
</dbReference>
<organism evidence="1 2">
    <name type="scientific">Clostridium botulinum (strain Okra / Type B1)</name>
    <dbReference type="NCBI Taxonomy" id="498213"/>
    <lineage>
        <taxon>Bacteria</taxon>
        <taxon>Bacillati</taxon>
        <taxon>Bacillota</taxon>
        <taxon>Clostridia</taxon>
        <taxon>Eubacteriales</taxon>
        <taxon>Clostridiaceae</taxon>
        <taxon>Clostridium</taxon>
    </lineage>
</organism>
<protein>
    <submittedName>
        <fullName evidence="1">Uncharacterized protein</fullName>
    </submittedName>
</protein>
<name>B1IGN3_CLOBK</name>
<proteinExistence type="predicted"/>
<dbReference type="Proteomes" id="UP000008541">
    <property type="component" value="Chromosome"/>
</dbReference>
<evidence type="ECO:0000313" key="2">
    <source>
        <dbReference type="Proteomes" id="UP000008541"/>
    </source>
</evidence>